<keyword evidence="5" id="KW-0862">Zinc</keyword>
<dbReference type="SMART" id="SM00220">
    <property type="entry name" value="S_TKc"/>
    <property type="match status" value="1"/>
</dbReference>
<dbReference type="EMBL" id="JAVFWL010000002">
    <property type="protein sequence ID" value="KAK6739275.1"/>
    <property type="molecule type" value="Genomic_DNA"/>
</dbReference>
<evidence type="ECO:0000256" key="6">
    <source>
        <dbReference type="ARBA" id="ARBA00023242"/>
    </source>
</evidence>
<accession>A0ABR1CPA1</accession>
<feature type="domain" description="C2H2-type" evidence="10">
    <location>
        <begin position="163"/>
        <end position="191"/>
    </location>
</feature>
<keyword evidence="3" id="KW-0677">Repeat</keyword>
<protein>
    <recommendedName>
        <fullName evidence="13">Zinc finger, C2H2 type</fullName>
    </recommendedName>
</protein>
<feature type="region of interest" description="Disordered" evidence="8">
    <location>
        <begin position="487"/>
        <end position="507"/>
    </location>
</feature>
<feature type="domain" description="Protein kinase" evidence="9">
    <location>
        <begin position="694"/>
        <end position="958"/>
    </location>
</feature>
<evidence type="ECO:0000256" key="4">
    <source>
        <dbReference type="ARBA" id="ARBA00022771"/>
    </source>
</evidence>
<evidence type="ECO:0000256" key="8">
    <source>
        <dbReference type="SAM" id="MobiDB-lite"/>
    </source>
</evidence>
<evidence type="ECO:0000256" key="5">
    <source>
        <dbReference type="ARBA" id="ARBA00022833"/>
    </source>
</evidence>
<dbReference type="PANTHER" id="PTHR24388:SF54">
    <property type="entry name" value="PROTEIN ESCARGOT"/>
    <property type="match status" value="1"/>
</dbReference>
<dbReference type="InterPro" id="IPR050527">
    <property type="entry name" value="Snail/Krueppel_Znf"/>
</dbReference>
<comment type="caution">
    <text evidence="11">The sequence shown here is derived from an EMBL/GenBank/DDBJ whole genome shotgun (WGS) entry which is preliminary data.</text>
</comment>
<evidence type="ECO:0000256" key="1">
    <source>
        <dbReference type="ARBA" id="ARBA00004123"/>
    </source>
</evidence>
<gene>
    <name evidence="11" type="primary">Necator_chrII.g8788</name>
    <name evidence="11" type="ORF">RB195_020993</name>
</gene>
<evidence type="ECO:0000256" key="2">
    <source>
        <dbReference type="ARBA" id="ARBA00022723"/>
    </source>
</evidence>
<feature type="domain" description="C2H2-type" evidence="10">
    <location>
        <begin position="352"/>
        <end position="379"/>
    </location>
</feature>
<evidence type="ECO:0000256" key="3">
    <source>
        <dbReference type="ARBA" id="ARBA00022737"/>
    </source>
</evidence>
<organism evidence="11 12">
    <name type="scientific">Necator americanus</name>
    <name type="common">Human hookworm</name>
    <dbReference type="NCBI Taxonomy" id="51031"/>
    <lineage>
        <taxon>Eukaryota</taxon>
        <taxon>Metazoa</taxon>
        <taxon>Ecdysozoa</taxon>
        <taxon>Nematoda</taxon>
        <taxon>Chromadorea</taxon>
        <taxon>Rhabditida</taxon>
        <taxon>Rhabditina</taxon>
        <taxon>Rhabditomorpha</taxon>
        <taxon>Strongyloidea</taxon>
        <taxon>Ancylostomatidae</taxon>
        <taxon>Bunostominae</taxon>
        <taxon>Necator</taxon>
    </lineage>
</organism>
<evidence type="ECO:0000313" key="11">
    <source>
        <dbReference type="EMBL" id="KAK6739275.1"/>
    </source>
</evidence>
<feature type="domain" description="C2H2-type" evidence="10">
    <location>
        <begin position="203"/>
        <end position="230"/>
    </location>
</feature>
<feature type="domain" description="C2H2-type" evidence="10">
    <location>
        <begin position="324"/>
        <end position="351"/>
    </location>
</feature>
<dbReference type="SUPFAM" id="SSF56112">
    <property type="entry name" value="Protein kinase-like (PK-like)"/>
    <property type="match status" value="1"/>
</dbReference>
<dbReference type="InterPro" id="IPR011009">
    <property type="entry name" value="Kinase-like_dom_sf"/>
</dbReference>
<dbReference type="SMART" id="SM00355">
    <property type="entry name" value="ZnF_C2H2"/>
    <property type="match status" value="7"/>
</dbReference>
<dbReference type="PROSITE" id="PS50157">
    <property type="entry name" value="ZINC_FINGER_C2H2_2"/>
    <property type="match status" value="6"/>
</dbReference>
<evidence type="ECO:0008006" key="13">
    <source>
        <dbReference type="Google" id="ProtNLM"/>
    </source>
</evidence>
<dbReference type="Gene3D" id="1.10.510.10">
    <property type="entry name" value="Transferase(Phosphotransferase) domain 1"/>
    <property type="match status" value="1"/>
</dbReference>
<dbReference type="Pfam" id="PF00096">
    <property type="entry name" value="zf-C2H2"/>
    <property type="match status" value="1"/>
</dbReference>
<sequence>MFVVERRADSNVDHMSAICDLELENDRINPIIGEDVFLTEPFKCTERCICRKTPFHQNNNQITPITSASQQSQLSIKSEPSWPWGGYFDRSFTAPDFPHISSHSASWDEVFSRPLVALDGHNFIKEIFVNDRHLVKPDAIQNSEPPKFVEPRQKFQRFRQKKFVCDECDRSFTMKQNVQQHFFQYHNPNGARKKAVRTISKRFQCTKCNKIFKTLEKAKRHEVRMHGEKISPSVFVCHHCNKVYNAHSQLKEHVDVVHENRRPYKCEHCGVNFGRAGGLRRHDMMVHQQRTHACPYKECKHPGYKCTKALAAHIRSVHTMDRPFKCLFCEKTFVRKNDLKVHETTHSTQCEYMCAKCNSSFRRSIYLQKHEKRCNGEGRRKSARLESQKLNSLTNIEETSIDDSETSVKVALQLTKDVISDEKNMKVAKRKDDSFGMESVCAQTEDDFETAERRRVERPLEILEEGELPKSLSLESTNTVHYNGLLCDSNSGLKQKSSSPNKRHRKTLLKLPRKSVTRCDKEKPDVREGKRINSMRSCSEIDDDKKRIESEGNAFKIEPLEEGEIPPTSAKKEIFARKQDDSIEGILRKRIRYEPREEAVVPKKRPRPVFNLSILSRKYPSEFVKKDKIENKRYARKMAEAEKTTSIQAPISTQAPPKSTMTQSIMPMPEYKEPDDVRLLDYGEFLITDKKEKYSVMDIIVLASHGVLMRVEKSDDGKLLCAKIQANKITKKQYPGDFRRELKALQMLEEKKSGNKYLPRLWGFGKTDEITFFITDHVGETLQRQLLKFGQLSPSSAYRICRYIISAVKTIHAFGIVHGNIRPSAILVGGPHERDIVRLFGFQFSSEHPQKKDDTEAIGYPLDQYTARAIHKCERAKPIHDMEMYIHLMYSLTIGLPWSKAKTLKALTSAKESFWKKAVHQNWGRTPQTVQYLATIMDKEPDMKIDYVGIEHDLDDLLQVLPPGNCFEWEDASALTCQPQRKGPTVIQPLDIGVAKGHKRTVVERCEAVLQPDL</sequence>
<dbReference type="Proteomes" id="UP001303046">
    <property type="component" value="Unassembled WGS sequence"/>
</dbReference>
<keyword evidence="2" id="KW-0479">Metal-binding</keyword>
<dbReference type="PANTHER" id="PTHR24388">
    <property type="entry name" value="ZINC FINGER PROTEIN"/>
    <property type="match status" value="1"/>
</dbReference>
<evidence type="ECO:0000256" key="7">
    <source>
        <dbReference type="PROSITE-ProRule" id="PRU00042"/>
    </source>
</evidence>
<evidence type="ECO:0000259" key="10">
    <source>
        <dbReference type="PROSITE" id="PS50157"/>
    </source>
</evidence>
<keyword evidence="6" id="KW-0539">Nucleus</keyword>
<name>A0ABR1CPA1_NECAM</name>
<comment type="subcellular location">
    <subcellularLocation>
        <location evidence="1">Nucleus</location>
    </subcellularLocation>
</comment>
<keyword evidence="4 7" id="KW-0863">Zinc-finger</keyword>
<keyword evidence="12" id="KW-1185">Reference proteome</keyword>
<dbReference type="InterPro" id="IPR000719">
    <property type="entry name" value="Prot_kinase_dom"/>
</dbReference>
<dbReference type="SUPFAM" id="SSF57667">
    <property type="entry name" value="beta-beta-alpha zinc fingers"/>
    <property type="match status" value="3"/>
</dbReference>
<dbReference type="InterPro" id="IPR036236">
    <property type="entry name" value="Znf_C2H2_sf"/>
</dbReference>
<dbReference type="Pfam" id="PF00069">
    <property type="entry name" value="Pkinase"/>
    <property type="match status" value="1"/>
</dbReference>
<proteinExistence type="predicted"/>
<reference evidence="11 12" key="1">
    <citation type="submission" date="2023-08" db="EMBL/GenBank/DDBJ databases">
        <title>A Necator americanus chromosomal reference genome.</title>
        <authorList>
            <person name="Ilik V."/>
            <person name="Petrzelkova K.J."/>
            <person name="Pardy F."/>
            <person name="Fuh T."/>
            <person name="Niatou-Singa F.S."/>
            <person name="Gouil Q."/>
            <person name="Baker L."/>
            <person name="Ritchie M.E."/>
            <person name="Jex A.R."/>
            <person name="Gazzola D."/>
            <person name="Li H."/>
            <person name="Toshio Fujiwara R."/>
            <person name="Zhan B."/>
            <person name="Aroian R.V."/>
            <person name="Pafco B."/>
            <person name="Schwarz E.M."/>
        </authorList>
    </citation>
    <scope>NUCLEOTIDE SEQUENCE [LARGE SCALE GENOMIC DNA]</scope>
    <source>
        <strain evidence="11 12">Aroian</strain>
        <tissue evidence="11">Whole animal</tissue>
    </source>
</reference>
<evidence type="ECO:0000313" key="12">
    <source>
        <dbReference type="Proteomes" id="UP001303046"/>
    </source>
</evidence>
<dbReference type="InterPro" id="IPR013087">
    <property type="entry name" value="Znf_C2H2_type"/>
</dbReference>
<feature type="domain" description="C2H2-type" evidence="10">
    <location>
        <begin position="235"/>
        <end position="263"/>
    </location>
</feature>
<dbReference type="Gene3D" id="3.30.160.60">
    <property type="entry name" value="Classic Zinc Finger"/>
    <property type="match status" value="3"/>
</dbReference>
<dbReference type="PROSITE" id="PS00028">
    <property type="entry name" value="ZINC_FINGER_C2H2_1"/>
    <property type="match status" value="4"/>
</dbReference>
<feature type="domain" description="C2H2-type" evidence="10">
    <location>
        <begin position="264"/>
        <end position="292"/>
    </location>
</feature>
<feature type="compositionally biased region" description="Polar residues" evidence="8">
    <location>
        <begin position="488"/>
        <end position="500"/>
    </location>
</feature>
<evidence type="ECO:0000259" key="9">
    <source>
        <dbReference type="PROSITE" id="PS50011"/>
    </source>
</evidence>
<dbReference type="PROSITE" id="PS50011">
    <property type="entry name" value="PROTEIN_KINASE_DOM"/>
    <property type="match status" value="1"/>
</dbReference>